<dbReference type="Proteomes" id="UP000008549">
    <property type="component" value="Unassembled WGS sequence"/>
</dbReference>
<proteinExistence type="predicted"/>
<dbReference type="CTD" id="68919445"/>
<name>B6IM57_CAEBR</name>
<reference evidence="2 3" key="2">
    <citation type="journal article" date="2011" name="PLoS Genet.">
        <title>Caenorhabditis briggsae recombinant inbred line genotypes reveal inter-strain incompatibility and the evolution of recombination.</title>
        <authorList>
            <person name="Ross J.A."/>
            <person name="Koboldt D.C."/>
            <person name="Staisch J.E."/>
            <person name="Chamberlin H.M."/>
            <person name="Gupta B.P."/>
            <person name="Miller R.D."/>
            <person name="Baird S.E."/>
            <person name="Haag E.S."/>
        </authorList>
    </citation>
    <scope>NUCLEOTIDE SEQUENCE [LARGE SCALE GENOMIC DNA]</scope>
    <source>
        <strain evidence="2 3">AF16</strain>
    </source>
</reference>
<feature type="region of interest" description="Disordered" evidence="1">
    <location>
        <begin position="1"/>
        <end position="37"/>
    </location>
</feature>
<gene>
    <name evidence="2" type="ORF">CBG27996</name>
    <name evidence="2" type="ORF">CBG_27996</name>
</gene>
<evidence type="ECO:0000256" key="1">
    <source>
        <dbReference type="SAM" id="MobiDB-lite"/>
    </source>
</evidence>
<accession>B6IM57</accession>
<dbReference type="HOGENOM" id="CLU_3351576_0_0_1"/>
<keyword evidence="3" id="KW-1185">Reference proteome</keyword>
<evidence type="ECO:0000313" key="3">
    <source>
        <dbReference type="Proteomes" id="UP000008549"/>
    </source>
</evidence>
<dbReference type="AlphaFoldDB" id="B6IM57"/>
<feature type="compositionally biased region" description="Acidic residues" evidence="1">
    <location>
        <begin position="11"/>
        <end position="30"/>
    </location>
</feature>
<sequence>MEEIQVILGDIEIEEDDREVNHAEEEDNNYDSDASIF</sequence>
<dbReference type="KEGG" id="cbr:CBG_27996"/>
<evidence type="ECO:0000313" key="2">
    <source>
        <dbReference type="EMBL" id="CAS00987.1"/>
    </source>
</evidence>
<dbReference type="EMBL" id="HE601156">
    <property type="protein sequence ID" value="CAS00987.1"/>
    <property type="molecule type" value="Genomic_DNA"/>
</dbReference>
<organism evidence="2 3">
    <name type="scientific">Caenorhabditis briggsae</name>
    <dbReference type="NCBI Taxonomy" id="6238"/>
    <lineage>
        <taxon>Eukaryota</taxon>
        <taxon>Metazoa</taxon>
        <taxon>Ecdysozoa</taxon>
        <taxon>Nematoda</taxon>
        <taxon>Chromadorea</taxon>
        <taxon>Rhabditida</taxon>
        <taxon>Rhabditina</taxon>
        <taxon>Rhabditomorpha</taxon>
        <taxon>Rhabditoidea</taxon>
        <taxon>Rhabditidae</taxon>
        <taxon>Peloderinae</taxon>
        <taxon>Caenorhabditis</taxon>
    </lineage>
</organism>
<dbReference type="RefSeq" id="XP_045100544.1">
    <property type="nucleotide sequence ID" value="XM_045240357.1"/>
</dbReference>
<dbReference type="GeneID" id="68919445"/>
<protein>
    <submittedName>
        <fullName evidence="2">Protein CBG27996</fullName>
    </submittedName>
</protein>
<dbReference type="InParanoid" id="B6IM57"/>
<reference evidence="2 3" key="1">
    <citation type="journal article" date="2003" name="PLoS Biol.">
        <title>The genome sequence of Caenorhabditis briggsae: a platform for comparative genomics.</title>
        <authorList>
            <person name="Stein L.D."/>
            <person name="Bao Z."/>
            <person name="Blasiar D."/>
            <person name="Blumenthal T."/>
            <person name="Brent M.R."/>
            <person name="Chen N."/>
            <person name="Chinwalla A."/>
            <person name="Clarke L."/>
            <person name="Clee C."/>
            <person name="Coghlan A."/>
            <person name="Coulson A."/>
            <person name="D'Eustachio P."/>
            <person name="Fitch D.H."/>
            <person name="Fulton L.A."/>
            <person name="Fulton R.E."/>
            <person name="Griffiths-Jones S."/>
            <person name="Harris T.W."/>
            <person name="Hillier L.W."/>
            <person name="Kamath R."/>
            <person name="Kuwabara P.E."/>
            <person name="Mardis E.R."/>
            <person name="Marra M.A."/>
            <person name="Miner T.L."/>
            <person name="Minx P."/>
            <person name="Mullikin J.C."/>
            <person name="Plumb R.W."/>
            <person name="Rogers J."/>
            <person name="Schein J.E."/>
            <person name="Sohrmann M."/>
            <person name="Spieth J."/>
            <person name="Stajich J.E."/>
            <person name="Wei C."/>
            <person name="Willey D."/>
            <person name="Wilson R.K."/>
            <person name="Durbin R."/>
            <person name="Waterston R.H."/>
        </authorList>
    </citation>
    <scope>NUCLEOTIDE SEQUENCE [LARGE SCALE GENOMIC DNA]</scope>
    <source>
        <strain evidence="2 3">AF16</strain>
    </source>
</reference>